<feature type="non-terminal residue" evidence="2">
    <location>
        <position position="1"/>
    </location>
</feature>
<sequence length="85" mass="10009">ILDQKFKLHALEAYKLFTDNRIPVYWNFKYNLKKSLSKSNEHKASYIIIVGEDEFNLKKYTLKNLKDGSQKTLELTELIKSIKNG</sequence>
<evidence type="ECO:0000313" key="2">
    <source>
        <dbReference type="EMBL" id="SVC17581.1"/>
    </source>
</evidence>
<organism evidence="2">
    <name type="scientific">marine metagenome</name>
    <dbReference type="NCBI Taxonomy" id="408172"/>
    <lineage>
        <taxon>unclassified sequences</taxon>
        <taxon>metagenomes</taxon>
        <taxon>ecological metagenomes</taxon>
    </lineage>
</organism>
<dbReference type="Pfam" id="PF03129">
    <property type="entry name" value="HGTP_anticodon"/>
    <property type="match status" value="1"/>
</dbReference>
<evidence type="ECO:0000259" key="1">
    <source>
        <dbReference type="Pfam" id="PF03129"/>
    </source>
</evidence>
<name>A0A382K4J1_9ZZZZ</name>
<reference evidence="2" key="1">
    <citation type="submission" date="2018-05" db="EMBL/GenBank/DDBJ databases">
        <authorList>
            <person name="Lanie J.A."/>
            <person name="Ng W.-L."/>
            <person name="Kazmierczak K.M."/>
            <person name="Andrzejewski T.M."/>
            <person name="Davidsen T.M."/>
            <person name="Wayne K.J."/>
            <person name="Tettelin H."/>
            <person name="Glass J.I."/>
            <person name="Rusch D."/>
            <person name="Podicherti R."/>
            <person name="Tsui H.-C.T."/>
            <person name="Winkler M.E."/>
        </authorList>
    </citation>
    <scope>NUCLEOTIDE SEQUENCE</scope>
</reference>
<gene>
    <name evidence="2" type="ORF">METZ01_LOCUS270435</name>
</gene>
<dbReference type="InterPro" id="IPR004154">
    <property type="entry name" value="Anticodon-bd"/>
</dbReference>
<protein>
    <recommendedName>
        <fullName evidence="1">Anticodon-binding domain-containing protein</fullName>
    </recommendedName>
</protein>
<dbReference type="EMBL" id="UINC01077447">
    <property type="protein sequence ID" value="SVC17581.1"/>
    <property type="molecule type" value="Genomic_DNA"/>
</dbReference>
<dbReference type="SUPFAM" id="SSF52954">
    <property type="entry name" value="Class II aaRS ABD-related"/>
    <property type="match status" value="1"/>
</dbReference>
<dbReference type="AlphaFoldDB" id="A0A382K4J1"/>
<proteinExistence type="predicted"/>
<dbReference type="Gene3D" id="3.40.50.800">
    <property type="entry name" value="Anticodon-binding domain"/>
    <property type="match status" value="1"/>
</dbReference>
<feature type="domain" description="Anticodon-binding" evidence="1">
    <location>
        <begin position="6"/>
        <end position="84"/>
    </location>
</feature>
<dbReference type="InterPro" id="IPR036621">
    <property type="entry name" value="Anticodon-bd_dom_sf"/>
</dbReference>
<accession>A0A382K4J1</accession>